<dbReference type="AlphaFoldDB" id="A0A8T0URL6"/>
<dbReference type="Gene3D" id="1.10.287.2250">
    <property type="match status" value="1"/>
</dbReference>
<evidence type="ECO:0000313" key="2">
    <source>
        <dbReference type="EMBL" id="KAG2624758.1"/>
    </source>
</evidence>
<evidence type="ECO:0000259" key="1">
    <source>
        <dbReference type="SMART" id="SM00848"/>
    </source>
</evidence>
<proteinExistence type="predicted"/>
<keyword evidence="3" id="KW-1185">Reference proteome</keyword>
<gene>
    <name evidence="2" type="ORF">PVAP13_3KG173300</name>
</gene>
<evidence type="ECO:0000313" key="3">
    <source>
        <dbReference type="Proteomes" id="UP000823388"/>
    </source>
</evidence>
<sequence>MKARFQDWMVEQGRSYRTEEEKARRYEVFKVTAMSADKANGSKREACVATPNGLADWTDEECECVDLHNFDWEIYIDHINNMGYGCSWLYIEASCILAGRCEAGICP</sequence>
<dbReference type="Proteomes" id="UP000823388">
    <property type="component" value="Chromosome 3K"/>
</dbReference>
<protein>
    <recommendedName>
        <fullName evidence="1">Cathepsin propeptide inhibitor domain-containing protein</fullName>
    </recommendedName>
</protein>
<dbReference type="SUPFAM" id="SSF54001">
    <property type="entry name" value="Cysteine proteinases"/>
    <property type="match status" value="1"/>
</dbReference>
<dbReference type="InterPro" id="IPR038765">
    <property type="entry name" value="Papain-like_cys_pep_sf"/>
</dbReference>
<dbReference type="EMBL" id="CM029041">
    <property type="protein sequence ID" value="KAG2624758.1"/>
    <property type="molecule type" value="Genomic_DNA"/>
</dbReference>
<name>A0A8T0URL6_PANVG</name>
<dbReference type="Pfam" id="PF08246">
    <property type="entry name" value="Inhibitor_I29"/>
    <property type="match status" value="1"/>
</dbReference>
<comment type="caution">
    <text evidence="2">The sequence shown here is derived from an EMBL/GenBank/DDBJ whole genome shotgun (WGS) entry which is preliminary data.</text>
</comment>
<dbReference type="InterPro" id="IPR013201">
    <property type="entry name" value="Prot_inhib_I29"/>
</dbReference>
<organism evidence="2 3">
    <name type="scientific">Panicum virgatum</name>
    <name type="common">Blackwell switchgrass</name>
    <dbReference type="NCBI Taxonomy" id="38727"/>
    <lineage>
        <taxon>Eukaryota</taxon>
        <taxon>Viridiplantae</taxon>
        <taxon>Streptophyta</taxon>
        <taxon>Embryophyta</taxon>
        <taxon>Tracheophyta</taxon>
        <taxon>Spermatophyta</taxon>
        <taxon>Magnoliopsida</taxon>
        <taxon>Liliopsida</taxon>
        <taxon>Poales</taxon>
        <taxon>Poaceae</taxon>
        <taxon>PACMAD clade</taxon>
        <taxon>Panicoideae</taxon>
        <taxon>Panicodae</taxon>
        <taxon>Paniceae</taxon>
        <taxon>Panicinae</taxon>
        <taxon>Panicum</taxon>
        <taxon>Panicum sect. Hiantes</taxon>
    </lineage>
</organism>
<accession>A0A8T0URL6</accession>
<feature type="domain" description="Cathepsin propeptide inhibitor" evidence="1">
    <location>
        <begin position="5"/>
        <end position="62"/>
    </location>
</feature>
<dbReference type="SMART" id="SM00848">
    <property type="entry name" value="Inhibitor_I29"/>
    <property type="match status" value="1"/>
</dbReference>
<reference evidence="2 3" key="1">
    <citation type="submission" date="2020-05" db="EMBL/GenBank/DDBJ databases">
        <title>WGS assembly of Panicum virgatum.</title>
        <authorList>
            <person name="Lovell J.T."/>
            <person name="Jenkins J."/>
            <person name="Shu S."/>
            <person name="Juenger T.E."/>
            <person name="Schmutz J."/>
        </authorList>
    </citation>
    <scope>NUCLEOTIDE SEQUENCE [LARGE SCALE GENOMIC DNA]</scope>
    <source>
        <strain evidence="3">cv. AP13</strain>
    </source>
</reference>